<dbReference type="AlphaFoldDB" id="A0A0L8BY94"/>
<dbReference type="CDD" id="cd03801">
    <property type="entry name" value="GT4_PimA-like"/>
    <property type="match status" value="1"/>
</dbReference>
<dbReference type="OrthoDB" id="5443996at2"/>
<name>A0A0L8BY94_ENSAD</name>
<dbReference type="PANTHER" id="PTHR12526:SF630">
    <property type="entry name" value="GLYCOSYLTRANSFERASE"/>
    <property type="match status" value="1"/>
</dbReference>
<gene>
    <name evidence="1" type="ORF">AC244_12445</name>
</gene>
<evidence type="ECO:0000313" key="1">
    <source>
        <dbReference type="EMBL" id="KOF19558.1"/>
    </source>
</evidence>
<accession>A0A0L8BY94</accession>
<dbReference type="PANTHER" id="PTHR12526">
    <property type="entry name" value="GLYCOSYLTRANSFERASE"/>
    <property type="match status" value="1"/>
</dbReference>
<dbReference type="EMBL" id="LGAP01000005">
    <property type="protein sequence ID" value="KOF19558.1"/>
    <property type="molecule type" value="Genomic_DNA"/>
</dbReference>
<dbReference type="SUPFAM" id="SSF53756">
    <property type="entry name" value="UDP-Glycosyltransferase/glycogen phosphorylase"/>
    <property type="match status" value="1"/>
</dbReference>
<dbReference type="RefSeq" id="WP_053249122.1">
    <property type="nucleotide sequence ID" value="NZ_LGAP01000005.1"/>
</dbReference>
<dbReference type="Proteomes" id="UP000037425">
    <property type="component" value="Unassembled WGS sequence"/>
</dbReference>
<comment type="caution">
    <text evidence="1">The sequence shown here is derived from an EMBL/GenBank/DDBJ whole genome shotgun (WGS) entry which is preliminary data.</text>
</comment>
<keyword evidence="1" id="KW-0808">Transferase</keyword>
<protein>
    <submittedName>
        <fullName evidence="1">Glycosyl transferase</fullName>
    </submittedName>
</protein>
<evidence type="ECO:0000313" key="2">
    <source>
        <dbReference type="Proteomes" id="UP000037425"/>
    </source>
</evidence>
<reference evidence="2" key="1">
    <citation type="submission" date="2015-07" db="EMBL/GenBank/DDBJ databases">
        <title>Whole genome sequence of an Ensifer adhaerens strain isolated from a cave pool in the Wind Cave National Park.</title>
        <authorList>
            <person name="Eng W.W.H."/>
            <person name="Gan H.M."/>
            <person name="Barton H.A."/>
            <person name="Savka M.A."/>
        </authorList>
    </citation>
    <scope>NUCLEOTIDE SEQUENCE [LARGE SCALE GENOMIC DNA]</scope>
    <source>
        <strain evidence="2">SD006</strain>
    </source>
</reference>
<dbReference type="PATRIC" id="fig|106592.7.peg.6437"/>
<dbReference type="Pfam" id="PF13692">
    <property type="entry name" value="Glyco_trans_1_4"/>
    <property type="match status" value="1"/>
</dbReference>
<organism evidence="1 2">
    <name type="scientific">Ensifer adhaerens</name>
    <name type="common">Sinorhizobium morelense</name>
    <dbReference type="NCBI Taxonomy" id="106592"/>
    <lineage>
        <taxon>Bacteria</taxon>
        <taxon>Pseudomonadati</taxon>
        <taxon>Pseudomonadota</taxon>
        <taxon>Alphaproteobacteria</taxon>
        <taxon>Hyphomicrobiales</taxon>
        <taxon>Rhizobiaceae</taxon>
        <taxon>Sinorhizobium/Ensifer group</taxon>
        <taxon>Ensifer</taxon>
    </lineage>
</organism>
<dbReference type="Gene3D" id="3.40.50.2000">
    <property type="entry name" value="Glycogen Phosphorylase B"/>
    <property type="match status" value="2"/>
</dbReference>
<sequence>MKIAFYAPLKSPSHPVPSGDRLMARMLIDALRQAGHEVSIASELRSFMADAGEAQFASIMTAAAGEIERLRTLWLSETPPDAWFCYHPYYKAPDLIGPGLAAEFSIPYVTAEASYSLRRNEGVRAVAQRHVLRAIEQAAVNICLTRRDRTGLLEAAPDCRQTMLPPFIDTSPFLSQSHAAVGGCRIVTVAMMRSGDKMESYRMLAASLSLLVDRPWTMTIVGDGPCRQEVRDAFSALPADRLLWLGEKDARDIPAILRESGLYLWPGCGEAYGLAYLEAQAAGLPVIAQRTAGVPEVVRDGETGLLTPEGDVEAYAAAIRRLIDEPFTRQQFGDEARRFVHEERSFPAAARRLGEIFDEFVEKTT</sequence>
<proteinExistence type="predicted"/>
<dbReference type="GO" id="GO:0016740">
    <property type="term" value="F:transferase activity"/>
    <property type="evidence" value="ECO:0007669"/>
    <property type="project" value="UniProtKB-KW"/>
</dbReference>